<evidence type="ECO:0000256" key="7">
    <source>
        <dbReference type="HAMAP-Rule" id="MF_00523"/>
    </source>
</evidence>
<protein>
    <recommendedName>
        <fullName evidence="7">UDP-3-O-acylglucosamine N-acyltransferase</fullName>
        <ecNumber evidence="7">2.3.1.191</ecNumber>
    </recommendedName>
</protein>
<dbReference type="OrthoDB" id="9784739at2"/>
<dbReference type="STRING" id="443610.VE25_12975"/>
<dbReference type="Proteomes" id="UP000033632">
    <property type="component" value="Unassembled WGS sequence"/>
</dbReference>
<dbReference type="NCBIfam" id="TIGR01853">
    <property type="entry name" value="lipid_A_lpxD"/>
    <property type="match status" value="1"/>
</dbReference>
<keyword evidence="1 7" id="KW-0444">Lipid biosynthesis</keyword>
<dbReference type="InterPro" id="IPR018357">
    <property type="entry name" value="Hexapep_transf_CS"/>
</dbReference>
<dbReference type="AlphaFoldDB" id="A0A0F5FS48"/>
<evidence type="ECO:0000259" key="8">
    <source>
        <dbReference type="Pfam" id="PF04613"/>
    </source>
</evidence>
<dbReference type="Gene3D" id="3.40.1390.10">
    <property type="entry name" value="MurE/MurF, N-terminal domain"/>
    <property type="match status" value="1"/>
</dbReference>
<dbReference type="PATRIC" id="fig|443610.3.peg.836"/>
<keyword evidence="5 7" id="KW-0443">Lipid metabolism</keyword>
<keyword evidence="3 7" id="KW-0808">Transferase</keyword>
<reference evidence="9 10" key="1">
    <citation type="submission" date="2015-03" db="EMBL/GenBank/DDBJ databases">
        <authorList>
            <person name="Hassan Y.I."/>
            <person name="Lepp D."/>
            <person name="Li X.-Z."/>
            <person name="Zhou T."/>
        </authorList>
    </citation>
    <scope>NUCLEOTIDE SEQUENCE [LARGE SCALE GENOMIC DNA]</scope>
    <source>
        <strain evidence="9 10">BD-c194</strain>
    </source>
</reference>
<comment type="subunit">
    <text evidence="7">Homotrimer.</text>
</comment>
<dbReference type="InterPro" id="IPR007691">
    <property type="entry name" value="LpxD"/>
</dbReference>
<dbReference type="Pfam" id="PF00132">
    <property type="entry name" value="Hexapep"/>
    <property type="match status" value="2"/>
</dbReference>
<comment type="pathway">
    <text evidence="7">Bacterial outer membrane biogenesis; LPS lipid A biosynthesis.</text>
</comment>
<dbReference type="GO" id="GO:0103118">
    <property type="term" value="F:UDP-3-O-[(3R)-3-hydroxyacyl]-glucosamine N-acyltransferase activity"/>
    <property type="evidence" value="ECO:0007669"/>
    <property type="project" value="UniProtKB-EC"/>
</dbReference>
<evidence type="ECO:0000256" key="3">
    <source>
        <dbReference type="ARBA" id="ARBA00022679"/>
    </source>
</evidence>
<comment type="function">
    <text evidence="7">Catalyzes the N-acylation of UDP-3-O-acylglucosamine using 3-hydroxyacyl-ACP as the acyl donor. Is involved in the biosynthesis of lipid A, a phosphorylated glycolipid that anchors the lipopolysaccharide to the outer membrane of the cell.</text>
</comment>
<comment type="similarity">
    <text evidence="7">Belongs to the transferase hexapeptide repeat family. LpxD subfamily.</text>
</comment>
<evidence type="ECO:0000256" key="5">
    <source>
        <dbReference type="ARBA" id="ARBA00023098"/>
    </source>
</evidence>
<dbReference type="EC" id="2.3.1.191" evidence="7"/>
<dbReference type="Gene3D" id="2.160.10.10">
    <property type="entry name" value="Hexapeptide repeat proteins"/>
    <property type="match status" value="1"/>
</dbReference>
<dbReference type="PROSITE" id="PS00101">
    <property type="entry name" value="HEXAPEP_TRANSFERASES"/>
    <property type="match status" value="1"/>
</dbReference>
<keyword evidence="4 7" id="KW-0677">Repeat</keyword>
<keyword evidence="10" id="KW-1185">Reference proteome</keyword>
<dbReference type="NCBIfam" id="NF002060">
    <property type="entry name" value="PRK00892.1"/>
    <property type="match status" value="1"/>
</dbReference>
<dbReference type="UniPathway" id="UPA00973"/>
<dbReference type="GO" id="GO:0016410">
    <property type="term" value="F:N-acyltransferase activity"/>
    <property type="evidence" value="ECO:0007669"/>
    <property type="project" value="InterPro"/>
</dbReference>
<dbReference type="InterPro" id="IPR011004">
    <property type="entry name" value="Trimer_LpxA-like_sf"/>
</dbReference>
<dbReference type="GO" id="GO:0009245">
    <property type="term" value="P:lipid A biosynthetic process"/>
    <property type="evidence" value="ECO:0007669"/>
    <property type="project" value="UniProtKB-UniRule"/>
</dbReference>
<organism evidence="9 10">
    <name type="scientific">Devosia geojensis</name>
    <dbReference type="NCBI Taxonomy" id="443610"/>
    <lineage>
        <taxon>Bacteria</taxon>
        <taxon>Pseudomonadati</taxon>
        <taxon>Pseudomonadota</taxon>
        <taxon>Alphaproteobacteria</taxon>
        <taxon>Hyphomicrobiales</taxon>
        <taxon>Devosiaceae</taxon>
        <taxon>Devosia</taxon>
    </lineage>
</organism>
<evidence type="ECO:0000313" key="10">
    <source>
        <dbReference type="Proteomes" id="UP000033632"/>
    </source>
</evidence>
<evidence type="ECO:0000256" key="4">
    <source>
        <dbReference type="ARBA" id="ARBA00022737"/>
    </source>
</evidence>
<dbReference type="InterPro" id="IPR020573">
    <property type="entry name" value="UDP_GlcNAc_AcTrfase_non-rep"/>
</dbReference>
<keyword evidence="2 7" id="KW-0441">Lipid A biosynthesis</keyword>
<feature type="domain" description="UDP-3-O-[3-hydroxymyristoyl] glucosamine N-acyltransferase non-repeat region" evidence="8">
    <location>
        <begin position="35"/>
        <end position="102"/>
    </location>
</feature>
<gene>
    <name evidence="7" type="primary">lpxD</name>
    <name evidence="9" type="ORF">VE25_12975</name>
</gene>
<comment type="catalytic activity">
    <reaction evidence="7">
        <text>a UDP-3-O-[(3R)-3-hydroxyacyl]-alpha-D-glucosamine + a (3R)-hydroxyacyl-[ACP] = a UDP-2-N,3-O-bis[(3R)-3-hydroxyacyl]-alpha-D-glucosamine + holo-[ACP] + H(+)</text>
        <dbReference type="Rhea" id="RHEA:53836"/>
        <dbReference type="Rhea" id="RHEA-COMP:9685"/>
        <dbReference type="Rhea" id="RHEA-COMP:9945"/>
        <dbReference type="ChEBI" id="CHEBI:15378"/>
        <dbReference type="ChEBI" id="CHEBI:64479"/>
        <dbReference type="ChEBI" id="CHEBI:78827"/>
        <dbReference type="ChEBI" id="CHEBI:137740"/>
        <dbReference type="ChEBI" id="CHEBI:137748"/>
        <dbReference type="EC" id="2.3.1.191"/>
    </reaction>
</comment>
<dbReference type="EMBL" id="JZEX01000118">
    <property type="protein sequence ID" value="KKB11410.1"/>
    <property type="molecule type" value="Genomic_DNA"/>
</dbReference>
<evidence type="ECO:0000256" key="1">
    <source>
        <dbReference type="ARBA" id="ARBA00022516"/>
    </source>
</evidence>
<dbReference type="HAMAP" id="MF_00523">
    <property type="entry name" value="LpxD"/>
    <property type="match status" value="1"/>
</dbReference>
<dbReference type="Pfam" id="PF04613">
    <property type="entry name" value="LpxD"/>
    <property type="match status" value="1"/>
</dbReference>
<dbReference type="CDD" id="cd03352">
    <property type="entry name" value="LbH_LpxD"/>
    <property type="match status" value="1"/>
</dbReference>
<keyword evidence="6 7" id="KW-0012">Acyltransferase</keyword>
<comment type="caution">
    <text evidence="9">The sequence shown here is derived from an EMBL/GenBank/DDBJ whole genome shotgun (WGS) entry which is preliminary data.</text>
</comment>
<dbReference type="PANTHER" id="PTHR43378">
    <property type="entry name" value="UDP-3-O-ACYLGLUCOSAMINE N-ACYLTRANSFERASE"/>
    <property type="match status" value="1"/>
</dbReference>
<evidence type="ECO:0000256" key="6">
    <source>
        <dbReference type="ARBA" id="ARBA00023315"/>
    </source>
</evidence>
<proteinExistence type="inferred from homology"/>
<sequence>MVDTRFFQASPPDTLASLLAAVGFGAVADPRAGTLLISGADELVTATPQTLALAASKSYADDLRGTSAGAVVVSAALTDEVPVGAVAIVADKPHELFVDLLEYLYPDSTRTLASGKGDGLPEPLIEEGVEIGENVVIGRGVEIGRNTVIGPNTVIGRGVTIGRNCVIAANCTIYCSHLGNNVVVHPGARLGTEGFGWLDHGSTNRKIPQLGRLIVQDRCEIGPNATLDRGALGDTVIGEGTKLGNIVVIGHNSRLGRNCLLAPTTGLAGTTIVGDGVVMGAGVGTSGHLSIGDGSVVYGRAAITKDWPAGSKLAGAPAQDIRDFWKEIATVRRLSKGDQR</sequence>
<evidence type="ECO:0000313" key="9">
    <source>
        <dbReference type="EMBL" id="KKB11410.1"/>
    </source>
</evidence>
<dbReference type="PANTHER" id="PTHR43378:SF2">
    <property type="entry name" value="UDP-3-O-ACYLGLUCOSAMINE N-ACYLTRANSFERASE 1, MITOCHONDRIAL-RELATED"/>
    <property type="match status" value="1"/>
</dbReference>
<name>A0A0F5FS48_9HYPH</name>
<evidence type="ECO:0000256" key="2">
    <source>
        <dbReference type="ARBA" id="ARBA00022556"/>
    </source>
</evidence>
<feature type="active site" description="Proton acceptor" evidence="7">
    <location>
        <position position="251"/>
    </location>
</feature>
<dbReference type="GO" id="GO:0016020">
    <property type="term" value="C:membrane"/>
    <property type="evidence" value="ECO:0007669"/>
    <property type="project" value="GOC"/>
</dbReference>
<accession>A0A0F5FS48</accession>
<dbReference type="SUPFAM" id="SSF51161">
    <property type="entry name" value="Trimeric LpxA-like enzymes"/>
    <property type="match status" value="1"/>
</dbReference>
<dbReference type="InterPro" id="IPR001451">
    <property type="entry name" value="Hexapep"/>
</dbReference>
<dbReference type="RefSeq" id="WP_046109061.1">
    <property type="nucleotide sequence ID" value="NZ_JZEX01000118.1"/>
</dbReference>